<sequence length="393" mass="46394">MKAYSKEDFTLAKEYVAVAIGMDQLFRRRSDDGEASFRKEGLLPIQLTDVEGKNFDNWKEVIDHLEKLEREYSFMHRSFRKTYMLQQINSVKKIAQWQNGKAMGFPEKVHQFLKVNENPISEEEMEADRHQLDALLTEKGIQEASLSERVQDWESLFQVKNIKEVGDHYLQKAKNQLLEFGFHELEHVSVEFEVVHDVPFNAYCDYLGKKIYINGDLSYTSFQLQHLAVHESFPGHTTHMTIREKLLKEERIPLDAGLVFTNTASSPIFEGIGDNGIRLLGWDKTLDERIFLLLQQIRSKTALNAAYYYHVQNMEKDKVIDYLMYYGFGNKNWASSRFRFISHYFRGPFIYSYWRGQEAVSDMMDQLEPEKYVEFYRFLLENMLCVQSVRYFV</sequence>
<comment type="caution">
    <text evidence="1">The sequence shown here is derived from an EMBL/GenBank/DDBJ whole genome shotgun (WGS) entry which is preliminary data.</text>
</comment>
<reference evidence="1" key="2">
    <citation type="submission" date="2020-09" db="EMBL/GenBank/DDBJ databases">
        <authorList>
            <person name="Sun Q."/>
            <person name="Zhou Y."/>
        </authorList>
    </citation>
    <scope>NUCLEOTIDE SEQUENCE</scope>
    <source>
        <strain evidence="1">CGMCC 1.12360</strain>
    </source>
</reference>
<proteinExistence type="predicted"/>
<keyword evidence="2" id="KW-1185">Reference proteome</keyword>
<dbReference type="EMBL" id="BMEV01000047">
    <property type="protein sequence ID" value="GFZ82178.1"/>
    <property type="molecule type" value="Genomic_DNA"/>
</dbReference>
<evidence type="ECO:0008006" key="3">
    <source>
        <dbReference type="Google" id="ProtNLM"/>
    </source>
</evidence>
<reference evidence="1" key="1">
    <citation type="journal article" date="2014" name="Int. J. Syst. Evol. Microbiol.">
        <title>Complete genome sequence of Corynebacterium casei LMG S-19264T (=DSM 44701T), isolated from a smear-ripened cheese.</title>
        <authorList>
            <consortium name="US DOE Joint Genome Institute (JGI-PGF)"/>
            <person name="Walter F."/>
            <person name="Albersmeier A."/>
            <person name="Kalinowski J."/>
            <person name="Ruckert C."/>
        </authorList>
    </citation>
    <scope>NUCLEOTIDE SEQUENCE</scope>
    <source>
        <strain evidence="1">CGMCC 1.12360</strain>
    </source>
</reference>
<accession>A0A8J2TTR2</accession>
<protein>
    <recommendedName>
        <fullName evidence="3">DUF885 domain-containing protein</fullName>
    </recommendedName>
</protein>
<evidence type="ECO:0000313" key="1">
    <source>
        <dbReference type="EMBL" id="GFZ82178.1"/>
    </source>
</evidence>
<name>A0A8J2TTR2_9BACI</name>
<gene>
    <name evidence="1" type="ORF">GCM10010978_23680</name>
</gene>
<evidence type="ECO:0000313" key="2">
    <source>
        <dbReference type="Proteomes" id="UP000602050"/>
    </source>
</evidence>
<dbReference type="RefSeq" id="WP_188392619.1">
    <property type="nucleotide sequence ID" value="NZ_BMEV01000047.1"/>
</dbReference>
<organism evidence="1 2">
    <name type="scientific">Compostibacillus humi</name>
    <dbReference type="NCBI Taxonomy" id="1245525"/>
    <lineage>
        <taxon>Bacteria</taxon>
        <taxon>Bacillati</taxon>
        <taxon>Bacillota</taxon>
        <taxon>Bacilli</taxon>
        <taxon>Bacillales</taxon>
        <taxon>Bacillaceae</taxon>
        <taxon>Compostibacillus</taxon>
    </lineage>
</organism>
<dbReference type="Proteomes" id="UP000602050">
    <property type="component" value="Unassembled WGS sequence"/>
</dbReference>
<dbReference type="AlphaFoldDB" id="A0A8J2TTR2"/>